<dbReference type="EMBL" id="NSIT01000166">
    <property type="protein sequence ID" value="PJE78516.1"/>
    <property type="molecule type" value="Genomic_DNA"/>
</dbReference>
<reference evidence="2" key="1">
    <citation type="journal article" date="2017" name="Appl. Environ. Microbiol.">
        <title>Molecular characterization of an Endozoicomonas-like organism causing infection in king scallop Pecten maximus L.</title>
        <authorList>
            <person name="Cano I."/>
            <person name="van Aerle R."/>
            <person name="Ross S."/>
            <person name="Verner-Jeffreys D.W."/>
            <person name="Paley R.K."/>
            <person name="Rimmer G."/>
            <person name="Ryder D."/>
            <person name="Hooper P."/>
            <person name="Stone D."/>
            <person name="Feist S.W."/>
        </authorList>
    </citation>
    <scope>NUCLEOTIDE SEQUENCE</scope>
</reference>
<accession>A0A2H9T5M0</accession>
<protein>
    <submittedName>
        <fullName evidence="2">Uncharacterized protein</fullName>
    </submittedName>
</protein>
<name>A0A2H9T5M0_9ZZZZ</name>
<gene>
    <name evidence="2" type="ORF">CI610_02541</name>
</gene>
<feature type="coiled-coil region" evidence="1">
    <location>
        <begin position="128"/>
        <end position="155"/>
    </location>
</feature>
<comment type="caution">
    <text evidence="2">The sequence shown here is derived from an EMBL/GenBank/DDBJ whole genome shotgun (WGS) entry which is preliminary data.</text>
</comment>
<keyword evidence="1" id="KW-0175">Coiled coil</keyword>
<sequence>MDKLIVLTLGIVLLSTTANAREVRCHATVHRSFKMMSIDDLFRHQQELSQCEKYYADVIRQFSQDVYISQWKDKKLQINVSLDKLEAEVRHRLDEAIRVTDQYDIETLEELMVSYKAILGMDVSDSIKGLVYEKLQEVEQRLARYESQRNAALDGYDIVEGMDDEYLDVEMDLPDYTHRMRQRKLFSRMKRNILHLNQSHDALTMQQVTGLLGSAGTQPVKRASKRPMIKVTGNR</sequence>
<dbReference type="AlphaFoldDB" id="A0A2H9T5M0"/>
<evidence type="ECO:0000256" key="1">
    <source>
        <dbReference type="SAM" id="Coils"/>
    </source>
</evidence>
<organism evidence="2">
    <name type="scientific">invertebrate metagenome</name>
    <dbReference type="NCBI Taxonomy" id="1711999"/>
    <lineage>
        <taxon>unclassified sequences</taxon>
        <taxon>metagenomes</taxon>
        <taxon>organismal metagenomes</taxon>
    </lineage>
</organism>
<proteinExistence type="predicted"/>
<evidence type="ECO:0000313" key="2">
    <source>
        <dbReference type="EMBL" id="PJE78516.1"/>
    </source>
</evidence>